<dbReference type="EMBL" id="JADOES010000061">
    <property type="protein sequence ID" value="MBT9317845.1"/>
    <property type="molecule type" value="Genomic_DNA"/>
</dbReference>
<evidence type="ECO:0000313" key="1">
    <source>
        <dbReference type="EMBL" id="MBT9317845.1"/>
    </source>
</evidence>
<dbReference type="RefSeq" id="WP_215610908.1">
    <property type="nucleotide sequence ID" value="NZ_JADOES010000061.1"/>
</dbReference>
<keyword evidence="2" id="KW-1185">Reference proteome</keyword>
<sequence>MARTDLFCDSTIGKTEAAAEATLGGDTRVAKHDIADVSVGDDLTASGY</sequence>
<dbReference type="Proteomes" id="UP000717364">
    <property type="component" value="Unassembled WGS sequence"/>
</dbReference>
<accession>A0A947GKJ1</accession>
<organism evidence="1 2">
    <name type="scientific">Leptothoe spongobia TAU-MAC 1115</name>
    <dbReference type="NCBI Taxonomy" id="1967444"/>
    <lineage>
        <taxon>Bacteria</taxon>
        <taxon>Bacillati</taxon>
        <taxon>Cyanobacteriota</taxon>
        <taxon>Cyanophyceae</taxon>
        <taxon>Nodosilineales</taxon>
        <taxon>Cymatolegaceae</taxon>
        <taxon>Leptothoe</taxon>
        <taxon>Leptothoe spongobia</taxon>
    </lineage>
</organism>
<name>A0A947GKJ1_9CYAN</name>
<gene>
    <name evidence="1" type="ORF">IXB50_20715</name>
</gene>
<reference evidence="1" key="1">
    <citation type="submission" date="2020-11" db="EMBL/GenBank/DDBJ databases">
        <authorList>
            <person name="Konstantinou D."/>
            <person name="Gkelis S."/>
            <person name="Popin R."/>
            <person name="Fewer D."/>
            <person name="Sivonen K."/>
        </authorList>
    </citation>
    <scope>NUCLEOTIDE SEQUENCE</scope>
    <source>
        <strain evidence="1">TAU-MAC 1115</strain>
    </source>
</reference>
<dbReference type="AlphaFoldDB" id="A0A947GKJ1"/>
<proteinExistence type="predicted"/>
<reference evidence="1" key="2">
    <citation type="journal article" date="2021" name="Mar. Drugs">
        <title>Genome Reduction and Secondary Metabolism of the Marine Sponge-Associated Cyanobacterium Leptothoe.</title>
        <authorList>
            <person name="Konstantinou D."/>
            <person name="Popin R.V."/>
            <person name="Fewer D.P."/>
            <person name="Sivonen K."/>
            <person name="Gkelis S."/>
        </authorList>
    </citation>
    <scope>NUCLEOTIDE SEQUENCE</scope>
    <source>
        <strain evidence="1">TAU-MAC 1115</strain>
    </source>
</reference>
<evidence type="ECO:0000313" key="2">
    <source>
        <dbReference type="Proteomes" id="UP000717364"/>
    </source>
</evidence>
<protein>
    <submittedName>
        <fullName evidence="1">Uncharacterized protein</fullName>
    </submittedName>
</protein>
<comment type="caution">
    <text evidence="1">The sequence shown here is derived from an EMBL/GenBank/DDBJ whole genome shotgun (WGS) entry which is preliminary data.</text>
</comment>